<protein>
    <submittedName>
        <fullName evidence="1">Uncharacterized protein</fullName>
    </submittedName>
</protein>
<evidence type="ECO:0000313" key="2">
    <source>
        <dbReference type="Proteomes" id="UP000678281"/>
    </source>
</evidence>
<proteinExistence type="predicted"/>
<accession>A0A942EBC5</accession>
<dbReference type="Proteomes" id="UP000678281">
    <property type="component" value="Unassembled WGS sequence"/>
</dbReference>
<evidence type="ECO:0000313" key="1">
    <source>
        <dbReference type="EMBL" id="MBS3849254.1"/>
    </source>
</evidence>
<reference evidence="1" key="1">
    <citation type="submission" date="2021-04" db="EMBL/GenBank/DDBJ databases">
        <title>Devosia litorisediminis sp. nov., isolated from a sand dune.</title>
        <authorList>
            <person name="Park S."/>
            <person name="Yoon J.-H."/>
        </authorList>
    </citation>
    <scope>NUCLEOTIDE SEQUENCE</scope>
    <source>
        <strain evidence="1">BSSL-BM10</strain>
    </source>
</reference>
<organism evidence="1 2">
    <name type="scientific">Devosia litorisediminis</name>
    <dbReference type="NCBI Taxonomy" id="2829817"/>
    <lineage>
        <taxon>Bacteria</taxon>
        <taxon>Pseudomonadati</taxon>
        <taxon>Pseudomonadota</taxon>
        <taxon>Alphaproteobacteria</taxon>
        <taxon>Hyphomicrobiales</taxon>
        <taxon>Devosiaceae</taxon>
        <taxon>Devosia</taxon>
    </lineage>
</organism>
<dbReference type="AlphaFoldDB" id="A0A942EBC5"/>
<comment type="caution">
    <text evidence="1">The sequence shown here is derived from an EMBL/GenBank/DDBJ whole genome shotgun (WGS) entry which is preliminary data.</text>
</comment>
<name>A0A942EBC5_9HYPH</name>
<dbReference type="RefSeq" id="WP_212658741.1">
    <property type="nucleotide sequence ID" value="NZ_JAGXTP010000001.1"/>
</dbReference>
<keyword evidence="2" id="KW-1185">Reference proteome</keyword>
<gene>
    <name evidence="1" type="ORF">KD146_11155</name>
</gene>
<dbReference type="EMBL" id="JAGXTP010000001">
    <property type="protein sequence ID" value="MBS3849254.1"/>
    <property type="molecule type" value="Genomic_DNA"/>
</dbReference>
<sequence>MTLSWTLLTPQQQQALSALRAGRSGVDNELVEQLRNLGLAEIGRSGVSVSLLGETILPATVH</sequence>